<organism evidence="1 2">
    <name type="scientific">Caerostris darwini</name>
    <dbReference type="NCBI Taxonomy" id="1538125"/>
    <lineage>
        <taxon>Eukaryota</taxon>
        <taxon>Metazoa</taxon>
        <taxon>Ecdysozoa</taxon>
        <taxon>Arthropoda</taxon>
        <taxon>Chelicerata</taxon>
        <taxon>Arachnida</taxon>
        <taxon>Araneae</taxon>
        <taxon>Araneomorphae</taxon>
        <taxon>Entelegynae</taxon>
        <taxon>Araneoidea</taxon>
        <taxon>Araneidae</taxon>
        <taxon>Caerostris</taxon>
    </lineage>
</organism>
<dbReference type="Gene3D" id="3.30.420.10">
    <property type="entry name" value="Ribonuclease H-like superfamily/Ribonuclease H"/>
    <property type="match status" value="1"/>
</dbReference>
<evidence type="ECO:0000313" key="2">
    <source>
        <dbReference type="Proteomes" id="UP001054837"/>
    </source>
</evidence>
<accession>A0AAV4WME1</accession>
<dbReference type="Proteomes" id="UP001054837">
    <property type="component" value="Unassembled WGS sequence"/>
</dbReference>
<gene>
    <name evidence="1" type="ORF">CDAR_466071</name>
</gene>
<evidence type="ECO:0008006" key="3">
    <source>
        <dbReference type="Google" id="ProtNLM"/>
    </source>
</evidence>
<dbReference type="SUPFAM" id="SSF53098">
    <property type="entry name" value="Ribonuclease H-like"/>
    <property type="match status" value="1"/>
</dbReference>
<keyword evidence="2" id="KW-1185">Reference proteome</keyword>
<dbReference type="InterPro" id="IPR012337">
    <property type="entry name" value="RNaseH-like_sf"/>
</dbReference>
<dbReference type="EMBL" id="BPLQ01014851">
    <property type="protein sequence ID" value="GIY83777.1"/>
    <property type="molecule type" value="Genomic_DNA"/>
</dbReference>
<dbReference type="GO" id="GO:0003676">
    <property type="term" value="F:nucleic acid binding"/>
    <property type="evidence" value="ECO:0007669"/>
    <property type="project" value="InterPro"/>
</dbReference>
<comment type="caution">
    <text evidence="1">The sequence shown here is derived from an EMBL/GenBank/DDBJ whole genome shotgun (WGS) entry which is preliminary data.</text>
</comment>
<proteinExistence type="predicted"/>
<sequence>MVLLSDSKAAIQAIGPYEAPSSKNILECRALLERLPVEGLHIVLQWIPGHCDILGNDQDTAINDVIQH</sequence>
<dbReference type="AlphaFoldDB" id="A0AAV4WME1"/>
<dbReference type="InterPro" id="IPR036397">
    <property type="entry name" value="RNaseH_sf"/>
</dbReference>
<evidence type="ECO:0000313" key="1">
    <source>
        <dbReference type="EMBL" id="GIY83777.1"/>
    </source>
</evidence>
<name>A0AAV4WME1_9ARAC</name>
<protein>
    <recommendedName>
        <fullName evidence="3">RNase H type-1 domain-containing protein</fullName>
    </recommendedName>
</protein>
<reference evidence="1 2" key="1">
    <citation type="submission" date="2021-06" db="EMBL/GenBank/DDBJ databases">
        <title>Caerostris darwini draft genome.</title>
        <authorList>
            <person name="Kono N."/>
            <person name="Arakawa K."/>
        </authorList>
    </citation>
    <scope>NUCLEOTIDE SEQUENCE [LARGE SCALE GENOMIC DNA]</scope>
</reference>